<sequence length="542" mass="61591">MQNELGSDISWTLRSRLNSAFQIILKSGNQHRTINSSQPFHLNFHLMLALNPFLDNARTKIKFYSVRTLPPDERCTRCTKAGKFCSVDPSFKRTKKRQYYRYYHPICPILPPSSSFIAHSDESPLLFWTVILTAIRDKTELRALFSTLAEEVSSMAYDCIQPKNANLHAVQALLLLCYWSLPFEKLPTDPSLSFVNMATQICYRMGLHRPGFVVEFDRVTAVHNHPNIPRQLAWVFCFASNVSVNGQFGLPPTARLDRGLLDAFATKPAWLPDTLYCQLQISHHLLKIITMLGSYEFSATGLLPNAQHVIPAFETELRVLEANLSPYWTRVDYINFCTCKLLLYIIAISSLDSNGIELEVTGSEKSSLWILQAYLCVIATIQAASTIEEQLVKVPTRIFKSLASCVSFLILLKCSKHHYLVDDGVLSTAIRQGWGLMRRFEIVPNDFVSRTCTLIERMSSYSETLKPEDKTEEILTAKSRMGFNVARSASLLVQRKLLNNGQAKTTTTDNGTEQTNYFNMDMAELDFFLDFDWNESLLSLPL</sequence>
<dbReference type="OMA" id="RMFETEL"/>
<dbReference type="GeneID" id="8103000"/>
<evidence type="ECO:0000313" key="7">
    <source>
        <dbReference type="EMBL" id="EED14748.1"/>
    </source>
</evidence>
<keyword evidence="8" id="KW-1185">Reference proteome</keyword>
<proteinExistence type="predicted"/>
<dbReference type="STRING" id="441959.B8MJT1"/>
<dbReference type="Proteomes" id="UP000001745">
    <property type="component" value="Unassembled WGS sequence"/>
</dbReference>
<dbReference type="GO" id="GO:0005634">
    <property type="term" value="C:nucleus"/>
    <property type="evidence" value="ECO:0007669"/>
    <property type="project" value="UniProtKB-SubCell"/>
</dbReference>
<protein>
    <recommendedName>
        <fullName evidence="6">Xylanolytic transcriptional activator regulatory domain-containing protein</fullName>
    </recommendedName>
</protein>
<dbReference type="CDD" id="cd12148">
    <property type="entry name" value="fungal_TF_MHR"/>
    <property type="match status" value="1"/>
</dbReference>
<dbReference type="EMBL" id="EQ962657">
    <property type="protein sequence ID" value="EED14748.1"/>
    <property type="molecule type" value="Genomic_DNA"/>
</dbReference>
<name>B8MJT1_TALSN</name>
<accession>B8MJT1</accession>
<dbReference type="RefSeq" id="XP_002484701.1">
    <property type="nucleotide sequence ID" value="XM_002484656.1"/>
</dbReference>
<comment type="subcellular location">
    <subcellularLocation>
        <location evidence="1">Nucleus</location>
    </subcellularLocation>
</comment>
<dbReference type="OrthoDB" id="3163292at2759"/>
<evidence type="ECO:0000256" key="5">
    <source>
        <dbReference type="ARBA" id="ARBA00023242"/>
    </source>
</evidence>
<dbReference type="HOGENOM" id="CLU_011455_3_0_1"/>
<dbReference type="InterPro" id="IPR051089">
    <property type="entry name" value="prtT"/>
</dbReference>
<gene>
    <name evidence="7" type="ORF">TSTA_042230</name>
</gene>
<reference evidence="8" key="1">
    <citation type="journal article" date="2015" name="Genome Announc.">
        <title>Genome sequence of the AIDS-associated pathogen Penicillium marneffei (ATCC18224) and its near taxonomic relative Talaromyces stipitatus (ATCC10500).</title>
        <authorList>
            <person name="Nierman W.C."/>
            <person name="Fedorova-Abrams N.D."/>
            <person name="Andrianopoulos A."/>
        </authorList>
    </citation>
    <scope>NUCLEOTIDE SEQUENCE [LARGE SCALE GENOMIC DNA]</scope>
    <source>
        <strain evidence="8">ATCC 10500 / CBS 375.48 / QM 6759 / NRRL 1006</strain>
    </source>
</reference>
<keyword evidence="2" id="KW-0805">Transcription regulation</keyword>
<dbReference type="GO" id="GO:0000981">
    <property type="term" value="F:DNA-binding transcription factor activity, RNA polymerase II-specific"/>
    <property type="evidence" value="ECO:0007669"/>
    <property type="project" value="TreeGrafter"/>
</dbReference>
<dbReference type="GO" id="GO:0008270">
    <property type="term" value="F:zinc ion binding"/>
    <property type="evidence" value="ECO:0007669"/>
    <property type="project" value="InterPro"/>
</dbReference>
<dbReference type="PhylomeDB" id="B8MJT1"/>
<evidence type="ECO:0000256" key="3">
    <source>
        <dbReference type="ARBA" id="ARBA00023125"/>
    </source>
</evidence>
<dbReference type="eggNOG" id="ENOG502RS4C">
    <property type="taxonomic scope" value="Eukaryota"/>
</dbReference>
<keyword evidence="4" id="KW-0804">Transcription</keyword>
<dbReference type="InterPro" id="IPR007219">
    <property type="entry name" value="XnlR_reg_dom"/>
</dbReference>
<evidence type="ECO:0000256" key="2">
    <source>
        <dbReference type="ARBA" id="ARBA00023015"/>
    </source>
</evidence>
<evidence type="ECO:0000313" key="8">
    <source>
        <dbReference type="Proteomes" id="UP000001745"/>
    </source>
</evidence>
<dbReference type="GO" id="GO:0006351">
    <property type="term" value="P:DNA-templated transcription"/>
    <property type="evidence" value="ECO:0007669"/>
    <property type="project" value="InterPro"/>
</dbReference>
<dbReference type="InParanoid" id="B8MJT1"/>
<dbReference type="VEuPathDB" id="FungiDB:TSTA_042230"/>
<dbReference type="Pfam" id="PF04082">
    <property type="entry name" value="Fungal_trans"/>
    <property type="match status" value="1"/>
</dbReference>
<keyword evidence="5" id="KW-0539">Nucleus</keyword>
<dbReference type="PANTHER" id="PTHR31845">
    <property type="entry name" value="FINGER DOMAIN PROTEIN, PUTATIVE-RELATED"/>
    <property type="match status" value="1"/>
</dbReference>
<evidence type="ECO:0000256" key="1">
    <source>
        <dbReference type="ARBA" id="ARBA00004123"/>
    </source>
</evidence>
<organism evidence="7 8">
    <name type="scientific">Talaromyces stipitatus (strain ATCC 10500 / CBS 375.48 / QM 6759 / NRRL 1006)</name>
    <name type="common">Penicillium stipitatum</name>
    <dbReference type="NCBI Taxonomy" id="441959"/>
    <lineage>
        <taxon>Eukaryota</taxon>
        <taxon>Fungi</taxon>
        <taxon>Dikarya</taxon>
        <taxon>Ascomycota</taxon>
        <taxon>Pezizomycotina</taxon>
        <taxon>Eurotiomycetes</taxon>
        <taxon>Eurotiomycetidae</taxon>
        <taxon>Eurotiales</taxon>
        <taxon>Trichocomaceae</taxon>
        <taxon>Talaromyces</taxon>
        <taxon>Talaromyces sect. Talaromyces</taxon>
    </lineage>
</organism>
<keyword evidence="3" id="KW-0238">DNA-binding</keyword>
<dbReference type="AlphaFoldDB" id="B8MJT1"/>
<dbReference type="PANTHER" id="PTHR31845:SF21">
    <property type="entry name" value="REGULATORY PROTEIN LEU3"/>
    <property type="match status" value="1"/>
</dbReference>
<feature type="domain" description="Xylanolytic transcriptional activator regulatory" evidence="6">
    <location>
        <begin position="98"/>
        <end position="253"/>
    </location>
</feature>
<evidence type="ECO:0000259" key="6">
    <source>
        <dbReference type="Pfam" id="PF04082"/>
    </source>
</evidence>
<evidence type="ECO:0000256" key="4">
    <source>
        <dbReference type="ARBA" id="ARBA00023163"/>
    </source>
</evidence>
<dbReference type="GO" id="GO:0000976">
    <property type="term" value="F:transcription cis-regulatory region binding"/>
    <property type="evidence" value="ECO:0007669"/>
    <property type="project" value="TreeGrafter"/>
</dbReference>